<protein>
    <submittedName>
        <fullName evidence="1">Uncharacterized protein</fullName>
    </submittedName>
</protein>
<name>A0A9D4VUW6_PEA</name>
<keyword evidence="2" id="KW-1185">Reference proteome</keyword>
<feature type="non-terminal residue" evidence="1">
    <location>
        <position position="103"/>
    </location>
</feature>
<organism evidence="1 2">
    <name type="scientific">Pisum sativum</name>
    <name type="common">Garden pea</name>
    <name type="synonym">Lathyrus oleraceus</name>
    <dbReference type="NCBI Taxonomy" id="3888"/>
    <lineage>
        <taxon>Eukaryota</taxon>
        <taxon>Viridiplantae</taxon>
        <taxon>Streptophyta</taxon>
        <taxon>Embryophyta</taxon>
        <taxon>Tracheophyta</taxon>
        <taxon>Spermatophyta</taxon>
        <taxon>Magnoliopsida</taxon>
        <taxon>eudicotyledons</taxon>
        <taxon>Gunneridae</taxon>
        <taxon>Pentapetalae</taxon>
        <taxon>rosids</taxon>
        <taxon>fabids</taxon>
        <taxon>Fabales</taxon>
        <taxon>Fabaceae</taxon>
        <taxon>Papilionoideae</taxon>
        <taxon>50 kb inversion clade</taxon>
        <taxon>NPAAA clade</taxon>
        <taxon>Hologalegina</taxon>
        <taxon>IRL clade</taxon>
        <taxon>Fabeae</taxon>
        <taxon>Lathyrus</taxon>
    </lineage>
</organism>
<evidence type="ECO:0000313" key="2">
    <source>
        <dbReference type="Proteomes" id="UP001058974"/>
    </source>
</evidence>
<dbReference type="Gramene" id="Psat07G0590400-T1">
    <property type="protein sequence ID" value="KAI5390793.1"/>
    <property type="gene ID" value="KIW84_075904"/>
</dbReference>
<dbReference type="EMBL" id="JAMSHJ010000007">
    <property type="protein sequence ID" value="KAI5390793.1"/>
    <property type="molecule type" value="Genomic_DNA"/>
</dbReference>
<evidence type="ECO:0000313" key="1">
    <source>
        <dbReference type="EMBL" id="KAI5390793.1"/>
    </source>
</evidence>
<proteinExistence type="predicted"/>
<comment type="caution">
    <text evidence="1">The sequence shown here is derived from an EMBL/GenBank/DDBJ whole genome shotgun (WGS) entry which is preliminary data.</text>
</comment>
<accession>A0A9D4VUW6</accession>
<gene>
    <name evidence="1" type="ORF">KIW84_075904</name>
</gene>
<reference evidence="1 2" key="1">
    <citation type="journal article" date="2022" name="Nat. Genet.">
        <title>Improved pea reference genome and pan-genome highlight genomic features and evolutionary characteristics.</title>
        <authorList>
            <person name="Yang T."/>
            <person name="Liu R."/>
            <person name="Luo Y."/>
            <person name="Hu S."/>
            <person name="Wang D."/>
            <person name="Wang C."/>
            <person name="Pandey M.K."/>
            <person name="Ge S."/>
            <person name="Xu Q."/>
            <person name="Li N."/>
            <person name="Li G."/>
            <person name="Huang Y."/>
            <person name="Saxena R.K."/>
            <person name="Ji Y."/>
            <person name="Li M."/>
            <person name="Yan X."/>
            <person name="He Y."/>
            <person name="Liu Y."/>
            <person name="Wang X."/>
            <person name="Xiang C."/>
            <person name="Varshney R.K."/>
            <person name="Ding H."/>
            <person name="Gao S."/>
            <person name="Zong X."/>
        </authorList>
    </citation>
    <scope>NUCLEOTIDE SEQUENCE [LARGE SCALE GENOMIC DNA]</scope>
    <source>
        <strain evidence="1 2">cv. Zhongwan 6</strain>
    </source>
</reference>
<dbReference type="Proteomes" id="UP001058974">
    <property type="component" value="Chromosome 7"/>
</dbReference>
<sequence length="103" mass="11754">MVSFTDPSLEDTDFSETINFISQILMEENVDHTPFYDPFSLQITEKSFYDALLHQNKPISPNHHPLHIHNPNGRTSLSDGLIDLDSVSLFKRGLEEANKFLPP</sequence>
<dbReference type="AlphaFoldDB" id="A0A9D4VUW6"/>